<keyword evidence="1" id="KW-1133">Transmembrane helix</keyword>
<dbReference type="Proteomes" id="UP001230145">
    <property type="component" value="Unassembled WGS sequence"/>
</dbReference>
<name>A0ABT9PFT4_9ACTO</name>
<organism evidence="2 3">
    <name type="scientific">Trueperella abortisuis</name>
    <dbReference type="NCBI Taxonomy" id="445930"/>
    <lineage>
        <taxon>Bacteria</taxon>
        <taxon>Bacillati</taxon>
        <taxon>Actinomycetota</taxon>
        <taxon>Actinomycetes</taxon>
        <taxon>Actinomycetales</taxon>
        <taxon>Actinomycetaceae</taxon>
        <taxon>Trueperella</taxon>
    </lineage>
</organism>
<protein>
    <submittedName>
        <fullName evidence="2">Uncharacterized protein</fullName>
    </submittedName>
</protein>
<accession>A0ABT9PFT4</accession>
<keyword evidence="1" id="KW-0472">Membrane</keyword>
<feature type="transmembrane region" description="Helical" evidence="1">
    <location>
        <begin position="6"/>
        <end position="25"/>
    </location>
</feature>
<sequence length="60" mass="6642">MTHRQLYPQPMILVWGAGIVSVVGGNTPNRKETIMTLADSIMISLMIISICLQIVTITRD</sequence>
<feature type="transmembrane region" description="Helical" evidence="1">
    <location>
        <begin position="37"/>
        <end position="57"/>
    </location>
</feature>
<gene>
    <name evidence="2" type="ORF">J2S45_000252</name>
</gene>
<evidence type="ECO:0000313" key="3">
    <source>
        <dbReference type="Proteomes" id="UP001230145"/>
    </source>
</evidence>
<keyword evidence="1" id="KW-0812">Transmembrane</keyword>
<comment type="caution">
    <text evidence="2">The sequence shown here is derived from an EMBL/GenBank/DDBJ whole genome shotgun (WGS) entry which is preliminary data.</text>
</comment>
<dbReference type="EMBL" id="JAUSQL010000001">
    <property type="protein sequence ID" value="MDP9831573.1"/>
    <property type="molecule type" value="Genomic_DNA"/>
</dbReference>
<keyword evidence="3" id="KW-1185">Reference proteome</keyword>
<proteinExistence type="predicted"/>
<reference evidence="2 3" key="1">
    <citation type="submission" date="2023-07" db="EMBL/GenBank/DDBJ databases">
        <title>Sequencing the genomes of 1000 actinobacteria strains.</title>
        <authorList>
            <person name="Klenk H.-P."/>
        </authorList>
    </citation>
    <scope>NUCLEOTIDE SEQUENCE [LARGE SCALE GENOMIC DNA]</scope>
    <source>
        <strain evidence="2 3">DSM 19515</strain>
    </source>
</reference>
<evidence type="ECO:0000313" key="2">
    <source>
        <dbReference type="EMBL" id="MDP9831573.1"/>
    </source>
</evidence>
<evidence type="ECO:0000256" key="1">
    <source>
        <dbReference type="SAM" id="Phobius"/>
    </source>
</evidence>